<evidence type="ECO:0000313" key="3">
    <source>
        <dbReference type="EMBL" id="QQA61935.1"/>
    </source>
</evidence>
<dbReference type="GeneID" id="48822327"/>
<dbReference type="RefSeq" id="WP_042017126.1">
    <property type="nucleotide sequence ID" value="NZ_AP022214.1"/>
</dbReference>
<dbReference type="Pfam" id="PF08808">
    <property type="entry name" value="RES"/>
    <property type="match status" value="1"/>
</dbReference>
<name>A0A2X4NN19_AERCA</name>
<reference evidence="3" key="1">
    <citation type="submission" date="2020-12" db="EMBL/GenBank/DDBJ databases">
        <title>GES Beta-lactamases isolated from hospital effluents in Brazil.</title>
        <authorList>
            <person name="Conte D."/>
            <person name="Mesa D."/>
            <person name="Palmeiro J.K."/>
            <person name="Dalla-Costa L.M."/>
        </authorList>
    </citation>
    <scope>NUCLEOTIDE SEQUENCE [LARGE SCALE GENOMIC DNA]</scope>
    <source>
        <strain evidence="3">Aero21</strain>
    </source>
</reference>
<keyword evidence="4" id="KW-1185">Reference proteome</keyword>
<gene>
    <name evidence="3" type="ORF">JC965_05315</name>
    <name evidence="2" type="ORF">VCX44_09510</name>
</gene>
<evidence type="ECO:0000313" key="2">
    <source>
        <dbReference type="EMBL" id="MEA9436051.1"/>
    </source>
</evidence>
<proteinExistence type="predicted"/>
<dbReference type="EMBL" id="CP065937">
    <property type="protein sequence ID" value="QQA61935.1"/>
    <property type="molecule type" value="Genomic_DNA"/>
</dbReference>
<reference evidence="2 4" key="2">
    <citation type="submission" date="2023-12" db="EMBL/GenBank/DDBJ databases">
        <title>Characterization of antibiotic resistance in Aeromonas spp. in hospital effluent.</title>
        <authorList>
            <person name="Negoseki B.R.S."/>
            <person name="Krul D."/>
            <person name="Siqueira A.C."/>
            <person name="Almeida M."/>
            <person name="Mesa D."/>
            <person name="Conte D."/>
            <person name="Dalla-Costa L.M."/>
        </authorList>
    </citation>
    <scope>NUCLEOTIDE SEQUENCE [LARGE SCALE GENOMIC DNA]</scope>
    <source>
        <strain evidence="2 4">36v</strain>
    </source>
</reference>
<dbReference type="EMBL" id="JAYGOJ010000039">
    <property type="protein sequence ID" value="MEA9436051.1"/>
    <property type="molecule type" value="Genomic_DNA"/>
</dbReference>
<feature type="domain" description="RES" evidence="1">
    <location>
        <begin position="79"/>
        <end position="206"/>
    </location>
</feature>
<accession>A0A2X4NN19</accession>
<evidence type="ECO:0000313" key="4">
    <source>
        <dbReference type="Proteomes" id="UP001304847"/>
    </source>
</evidence>
<dbReference type="OrthoDB" id="9795903at2"/>
<dbReference type="SMART" id="SM00953">
    <property type="entry name" value="RES"/>
    <property type="match status" value="1"/>
</dbReference>
<dbReference type="Proteomes" id="UP001304847">
    <property type="component" value="Unassembled WGS sequence"/>
</dbReference>
<protein>
    <submittedName>
        <fullName evidence="3">RES family NAD+ phosphorylase</fullName>
    </submittedName>
</protein>
<sequence>MSSPPLRTFHNACAYRIIPSRFPPICLYEDVATADELEAVWAVEALTNDRLREEAGELMRVPREDWLVGLPGGSYVMAAFTHLNPEGARFTTGDFGGYYCAPSLDTGIKETVYHRERIFGYTREPAQKVQMRVIQAQFSASLIDITGPAFLPGPLYHATDYGPAQAFAREQKVAGADGIHYRSVRHPGHDCHVLYRPRLVSRVDHARHLEYHWSGEAITHVLEIRLYGE</sequence>
<dbReference type="InterPro" id="IPR014914">
    <property type="entry name" value="RES_dom"/>
</dbReference>
<evidence type="ECO:0000259" key="1">
    <source>
        <dbReference type="SMART" id="SM00953"/>
    </source>
</evidence>
<organism evidence="3">
    <name type="scientific">Aeromonas caviae</name>
    <name type="common">Aeromonas punctata</name>
    <dbReference type="NCBI Taxonomy" id="648"/>
    <lineage>
        <taxon>Bacteria</taxon>
        <taxon>Pseudomonadati</taxon>
        <taxon>Pseudomonadota</taxon>
        <taxon>Gammaproteobacteria</taxon>
        <taxon>Aeromonadales</taxon>
        <taxon>Aeromonadaceae</taxon>
        <taxon>Aeromonas</taxon>
    </lineage>
</organism>
<dbReference type="AlphaFoldDB" id="A0A2X4NN19"/>